<keyword evidence="1" id="KW-0560">Oxidoreductase</keyword>
<dbReference type="InterPro" id="IPR000683">
    <property type="entry name" value="Gfo/Idh/MocA-like_OxRdtase_N"/>
</dbReference>
<dbReference type="Gene3D" id="3.40.50.720">
    <property type="entry name" value="NAD(P)-binding Rossmann-like Domain"/>
    <property type="match status" value="1"/>
</dbReference>
<evidence type="ECO:0000259" key="2">
    <source>
        <dbReference type="Pfam" id="PF01408"/>
    </source>
</evidence>
<dbReference type="InterPro" id="IPR004104">
    <property type="entry name" value="Gfo/Idh/MocA-like_OxRdtase_C"/>
</dbReference>
<dbReference type="InterPro" id="IPR036291">
    <property type="entry name" value="NAD(P)-bd_dom_sf"/>
</dbReference>
<reference evidence="4 5" key="1">
    <citation type="submission" date="2020-07" db="EMBL/GenBank/DDBJ databases">
        <title>Thermogemmata thermophila gen. nov., sp. nov., a novel moderate thermophilic planctomycete from a Kamchatka hot spring.</title>
        <authorList>
            <person name="Elcheninov A.G."/>
            <person name="Podosokorskaya O.A."/>
            <person name="Kovaleva O.L."/>
            <person name="Novikov A."/>
            <person name="Bonch-Osmolovskaya E.A."/>
            <person name="Toshchakov S.V."/>
            <person name="Kublanov I.V."/>
        </authorList>
    </citation>
    <scope>NUCLEOTIDE SEQUENCE [LARGE SCALE GENOMIC DNA]</scope>
    <source>
        <strain evidence="4 5">2918</strain>
    </source>
</reference>
<evidence type="ECO:0000256" key="1">
    <source>
        <dbReference type="ARBA" id="ARBA00023002"/>
    </source>
</evidence>
<dbReference type="Gene3D" id="3.30.360.10">
    <property type="entry name" value="Dihydrodipicolinate Reductase, domain 2"/>
    <property type="match status" value="1"/>
</dbReference>
<comment type="caution">
    <text evidence="4">The sequence shown here is derived from an EMBL/GenBank/DDBJ whole genome shotgun (WGS) entry which is preliminary data.</text>
</comment>
<dbReference type="RefSeq" id="WP_194537692.1">
    <property type="nucleotide sequence ID" value="NZ_JACEFB010000005.1"/>
</dbReference>
<dbReference type="PANTHER" id="PTHR43818:SF11">
    <property type="entry name" value="BCDNA.GH03377"/>
    <property type="match status" value="1"/>
</dbReference>
<protein>
    <submittedName>
        <fullName evidence="4">Gfo/Idh/MocA family oxidoreductase</fullName>
    </submittedName>
</protein>
<proteinExistence type="predicted"/>
<gene>
    <name evidence="4" type="ORF">H0921_08760</name>
</gene>
<dbReference type="SUPFAM" id="SSF51735">
    <property type="entry name" value="NAD(P)-binding Rossmann-fold domains"/>
    <property type="match status" value="1"/>
</dbReference>
<evidence type="ECO:0000313" key="4">
    <source>
        <dbReference type="EMBL" id="MBA2226247.1"/>
    </source>
</evidence>
<feature type="domain" description="Gfo/Idh/MocA-like oxidoreductase N-terminal" evidence="2">
    <location>
        <begin position="5"/>
        <end position="127"/>
    </location>
</feature>
<dbReference type="Proteomes" id="UP000542342">
    <property type="component" value="Unassembled WGS sequence"/>
</dbReference>
<dbReference type="Pfam" id="PF02894">
    <property type="entry name" value="GFO_IDH_MocA_C"/>
    <property type="match status" value="1"/>
</dbReference>
<accession>A0A7V8VDZ4</accession>
<dbReference type="InterPro" id="IPR050463">
    <property type="entry name" value="Gfo/Idh/MocA_oxidrdct_glycsds"/>
</dbReference>
<dbReference type="SUPFAM" id="SSF55347">
    <property type="entry name" value="Glyceraldehyde-3-phosphate dehydrogenase-like, C-terminal domain"/>
    <property type="match status" value="1"/>
</dbReference>
<dbReference type="GO" id="GO:0016491">
    <property type="term" value="F:oxidoreductase activity"/>
    <property type="evidence" value="ECO:0007669"/>
    <property type="project" value="UniProtKB-KW"/>
</dbReference>
<feature type="domain" description="Gfo/Idh/MocA-like oxidoreductase C-terminal" evidence="3">
    <location>
        <begin position="140"/>
        <end position="354"/>
    </location>
</feature>
<keyword evidence="5" id="KW-1185">Reference proteome</keyword>
<dbReference type="GO" id="GO:0000166">
    <property type="term" value="F:nucleotide binding"/>
    <property type="evidence" value="ECO:0007669"/>
    <property type="project" value="InterPro"/>
</dbReference>
<name>A0A7V8VDZ4_9BACT</name>
<dbReference type="Pfam" id="PF01408">
    <property type="entry name" value="GFO_IDH_MocA"/>
    <property type="match status" value="1"/>
</dbReference>
<organism evidence="4 5">
    <name type="scientific">Thermogemmata fonticola</name>
    <dbReference type="NCBI Taxonomy" id="2755323"/>
    <lineage>
        <taxon>Bacteria</taxon>
        <taxon>Pseudomonadati</taxon>
        <taxon>Planctomycetota</taxon>
        <taxon>Planctomycetia</taxon>
        <taxon>Gemmatales</taxon>
        <taxon>Gemmataceae</taxon>
        <taxon>Thermogemmata</taxon>
    </lineage>
</organism>
<evidence type="ECO:0000313" key="5">
    <source>
        <dbReference type="Proteomes" id="UP000542342"/>
    </source>
</evidence>
<dbReference type="PANTHER" id="PTHR43818">
    <property type="entry name" value="BCDNA.GH03377"/>
    <property type="match status" value="1"/>
</dbReference>
<evidence type="ECO:0000259" key="3">
    <source>
        <dbReference type="Pfam" id="PF02894"/>
    </source>
</evidence>
<dbReference type="AlphaFoldDB" id="A0A7V8VDZ4"/>
<dbReference type="EMBL" id="JACEFB010000005">
    <property type="protein sequence ID" value="MBA2226247.1"/>
    <property type="molecule type" value="Genomic_DNA"/>
</dbReference>
<sequence>MKKYRVAVIGRTGKGNYGHALDTAWLKCERAEIVAVADEDDQGRAAAAQRLRVRNAYADYRQMLEKERPDIVSVAPRWPDCHRDMVIACARFGAHVFLEKPVAQDLQQADEMVAACDQHHVHVAVAHQTAYSPKLQVIQDLIRSGQLGDILYLRSHGREDHRGGGEDLMVLGTHACDLMRHLAGEARWAFAYIQQKGRKALPADVRQGTEPVGPIVGDQITATFGFSAPTVGQFYTHVAQHGVGSRYWMEIRGSKGTIHMGYGIMPFAYFCDDPSGIFGHPKAKWTPISTNGIGRPETFPTKDLENGNILIIQDLIAAIEQDRPPKDSLRDGRAALEMIMAVYESHRRQQLVELPLKNRKHPLQDWK</sequence>